<dbReference type="SUPFAM" id="SSF55874">
    <property type="entry name" value="ATPase domain of HSP90 chaperone/DNA topoisomerase II/histidine kinase"/>
    <property type="match status" value="1"/>
</dbReference>
<dbReference type="Pfam" id="PF07568">
    <property type="entry name" value="HisKA_2"/>
    <property type="match status" value="1"/>
</dbReference>
<keyword evidence="9" id="KW-0812">Transmembrane</keyword>
<evidence type="ECO:0000256" key="4">
    <source>
        <dbReference type="ARBA" id="ARBA00022679"/>
    </source>
</evidence>
<keyword evidence="5" id="KW-0547">Nucleotide-binding</keyword>
<dbReference type="GO" id="GO:0005524">
    <property type="term" value="F:ATP binding"/>
    <property type="evidence" value="ECO:0007669"/>
    <property type="project" value="UniProtKB-KW"/>
</dbReference>
<comment type="catalytic activity">
    <reaction evidence="1">
        <text>ATP + protein L-histidine = ADP + protein N-phospho-L-histidine.</text>
        <dbReference type="EC" id="2.7.13.3"/>
    </reaction>
</comment>
<sequence length="732" mass="83430">MKYVGCLFIIFVSLVTKAQVQRTDAAYLNTLTRRLQNQTTDTGRISAYMELAKYHNSRFFADQDTNNINNAIQSLKSAISIAGRIKDQKRQYEGVRLIANNYINKGDTVSSYKYFSEALKYYTAGVDHKKLVSVYMSFASAASRSDFYPISILYLQKALAAAQQYRLQQLVPTIQIAIVMATWRNGQGNDAVKEAHALIAKYQSKPVNLSVLYDFLAGDYRYKGDLKKALAYGLLSVDDIEKYRDTLNGHNTYGEVGLIYEALGKTEESIIYLRKSLAAREKMVIKEIYRYRTLGFIIKGLIKLGRFNEALQETTAYELKHPPQTNDGRVFCTQNKAYCYEALKDYAKAEKAYKKVIETIGIRPRDGEVVALAYYDISSFYIKTGKYERALLYLSKIRARSSLDNNKNIEQLYYKIDSAMGKYQSALTHFGNYQRQKDSLLNASKLREISEMQLKYETAQRENDIALLKKDAQLQRDQLKQAGHTRNLTFAGVIFLLVSIGLLYNSYRINIKKTREIDEKNISLNALIEEKEWLMKEIHHRVKNNLQIVMGLLQRQSSYIDNAAALKAIKNSEYRIHAIALIHQKLYQSDDLTLINMQEYIEELLTHLKETSDAESRIIFIKNIEEIYLHVAQAVPLGLIINEAVTNAIKYAYPDNGHGNIRIVFKQLNDDQTRLLIEDEGIGITENANSKSMGMNLMKGLTKQLGGKLELLATGGVTIGITFKNNQTEPPV</sequence>
<dbReference type="PANTHER" id="PTHR41523">
    <property type="entry name" value="TWO-COMPONENT SYSTEM SENSOR PROTEIN"/>
    <property type="match status" value="1"/>
</dbReference>
<evidence type="ECO:0000256" key="6">
    <source>
        <dbReference type="ARBA" id="ARBA00022777"/>
    </source>
</evidence>
<dbReference type="InterPro" id="IPR036890">
    <property type="entry name" value="HATPase_C_sf"/>
</dbReference>
<proteinExistence type="predicted"/>
<dbReference type="InterPro" id="IPR003594">
    <property type="entry name" value="HATPase_dom"/>
</dbReference>
<dbReference type="RefSeq" id="WP_117392899.1">
    <property type="nucleotide sequence ID" value="NZ_QWDC01000003.1"/>
</dbReference>
<evidence type="ECO:0000256" key="10">
    <source>
        <dbReference type="SAM" id="SignalP"/>
    </source>
</evidence>
<keyword evidence="3" id="KW-0597">Phosphoprotein</keyword>
<evidence type="ECO:0000256" key="5">
    <source>
        <dbReference type="ARBA" id="ARBA00022741"/>
    </source>
</evidence>
<dbReference type="Pfam" id="PF02518">
    <property type="entry name" value="HATPase_c"/>
    <property type="match status" value="1"/>
</dbReference>
<keyword evidence="4" id="KW-0808">Transferase</keyword>
<evidence type="ECO:0000256" key="7">
    <source>
        <dbReference type="ARBA" id="ARBA00022840"/>
    </source>
</evidence>
<dbReference type="EC" id="2.7.13.3" evidence="2"/>
<accession>A0A372NR05</accession>
<organism evidence="12 13">
    <name type="scientific">Mucilaginibacter conchicola</name>
    <dbReference type="NCBI Taxonomy" id="2303333"/>
    <lineage>
        <taxon>Bacteria</taxon>
        <taxon>Pseudomonadati</taxon>
        <taxon>Bacteroidota</taxon>
        <taxon>Sphingobacteriia</taxon>
        <taxon>Sphingobacteriales</taxon>
        <taxon>Sphingobacteriaceae</taxon>
        <taxon>Mucilaginibacter</taxon>
    </lineage>
</organism>
<evidence type="ECO:0000313" key="13">
    <source>
        <dbReference type="Proteomes" id="UP000264217"/>
    </source>
</evidence>
<evidence type="ECO:0000256" key="3">
    <source>
        <dbReference type="ARBA" id="ARBA00022553"/>
    </source>
</evidence>
<dbReference type="SMART" id="SM00387">
    <property type="entry name" value="HATPase_c"/>
    <property type="match status" value="1"/>
</dbReference>
<dbReference type="PROSITE" id="PS50109">
    <property type="entry name" value="HIS_KIN"/>
    <property type="match status" value="1"/>
</dbReference>
<feature type="signal peptide" evidence="10">
    <location>
        <begin position="1"/>
        <end position="18"/>
    </location>
</feature>
<dbReference type="InterPro" id="IPR005467">
    <property type="entry name" value="His_kinase_dom"/>
</dbReference>
<evidence type="ECO:0000256" key="8">
    <source>
        <dbReference type="SAM" id="Coils"/>
    </source>
</evidence>
<evidence type="ECO:0000256" key="1">
    <source>
        <dbReference type="ARBA" id="ARBA00000085"/>
    </source>
</evidence>
<protein>
    <recommendedName>
        <fullName evidence="2">histidine kinase</fullName>
        <ecNumber evidence="2">2.7.13.3</ecNumber>
    </recommendedName>
</protein>
<dbReference type="Gene3D" id="3.30.565.10">
    <property type="entry name" value="Histidine kinase-like ATPase, C-terminal domain"/>
    <property type="match status" value="1"/>
</dbReference>
<dbReference type="InterPro" id="IPR011495">
    <property type="entry name" value="Sig_transdc_His_kin_sub2_dim/P"/>
</dbReference>
<dbReference type="AlphaFoldDB" id="A0A372NR05"/>
<dbReference type="InterPro" id="IPR011990">
    <property type="entry name" value="TPR-like_helical_dom_sf"/>
</dbReference>
<keyword evidence="13" id="KW-1185">Reference proteome</keyword>
<keyword evidence="8" id="KW-0175">Coiled coil</keyword>
<dbReference type="InterPro" id="IPR019734">
    <property type="entry name" value="TPR_rpt"/>
</dbReference>
<dbReference type="Gene3D" id="3.30.450.20">
    <property type="entry name" value="PAS domain"/>
    <property type="match status" value="1"/>
</dbReference>
<evidence type="ECO:0000259" key="11">
    <source>
        <dbReference type="PROSITE" id="PS50109"/>
    </source>
</evidence>
<dbReference type="PANTHER" id="PTHR41523:SF8">
    <property type="entry name" value="ETHYLENE RESPONSE SENSOR PROTEIN"/>
    <property type="match status" value="1"/>
</dbReference>
<feature type="domain" description="Histidine kinase" evidence="11">
    <location>
        <begin position="537"/>
        <end position="727"/>
    </location>
</feature>
<dbReference type="Gene3D" id="1.25.40.10">
    <property type="entry name" value="Tetratricopeptide repeat domain"/>
    <property type="match status" value="3"/>
</dbReference>
<keyword evidence="6" id="KW-0418">Kinase</keyword>
<keyword evidence="7" id="KW-0067">ATP-binding</keyword>
<comment type="caution">
    <text evidence="12">The sequence shown here is derived from an EMBL/GenBank/DDBJ whole genome shotgun (WGS) entry which is preliminary data.</text>
</comment>
<name>A0A372NR05_9SPHI</name>
<dbReference type="SMART" id="SM00028">
    <property type="entry name" value="TPR"/>
    <property type="match status" value="3"/>
</dbReference>
<dbReference type="Pfam" id="PF13181">
    <property type="entry name" value="TPR_8"/>
    <property type="match status" value="3"/>
</dbReference>
<dbReference type="OrthoDB" id="1523170at2"/>
<keyword evidence="9" id="KW-1133">Transmembrane helix</keyword>
<evidence type="ECO:0000256" key="9">
    <source>
        <dbReference type="SAM" id="Phobius"/>
    </source>
</evidence>
<keyword evidence="10" id="KW-0732">Signal</keyword>
<feature type="coiled-coil region" evidence="8">
    <location>
        <begin position="442"/>
        <end position="469"/>
    </location>
</feature>
<evidence type="ECO:0000256" key="2">
    <source>
        <dbReference type="ARBA" id="ARBA00012438"/>
    </source>
</evidence>
<gene>
    <name evidence="12" type="ORF">D0C36_17170</name>
</gene>
<dbReference type="SUPFAM" id="SSF48452">
    <property type="entry name" value="TPR-like"/>
    <property type="match status" value="2"/>
</dbReference>
<evidence type="ECO:0000313" key="12">
    <source>
        <dbReference type="EMBL" id="RFZ90693.1"/>
    </source>
</evidence>
<feature type="transmembrane region" description="Helical" evidence="9">
    <location>
        <begin position="488"/>
        <end position="507"/>
    </location>
</feature>
<dbReference type="Proteomes" id="UP000264217">
    <property type="component" value="Unassembled WGS sequence"/>
</dbReference>
<feature type="chain" id="PRO_5017011622" description="histidine kinase" evidence="10">
    <location>
        <begin position="19"/>
        <end position="732"/>
    </location>
</feature>
<reference evidence="12 13" key="1">
    <citation type="submission" date="2018-08" db="EMBL/GenBank/DDBJ databases">
        <title>Mucilaginibacter sp. MYSH2.</title>
        <authorList>
            <person name="Seo T."/>
        </authorList>
    </citation>
    <scope>NUCLEOTIDE SEQUENCE [LARGE SCALE GENOMIC DNA]</scope>
    <source>
        <strain evidence="12 13">MYSH2</strain>
    </source>
</reference>
<dbReference type="GO" id="GO:0004673">
    <property type="term" value="F:protein histidine kinase activity"/>
    <property type="evidence" value="ECO:0007669"/>
    <property type="project" value="UniProtKB-EC"/>
</dbReference>
<dbReference type="EMBL" id="QWDC01000003">
    <property type="protein sequence ID" value="RFZ90693.1"/>
    <property type="molecule type" value="Genomic_DNA"/>
</dbReference>
<keyword evidence="9" id="KW-0472">Membrane</keyword>